<feature type="compositionally biased region" description="Polar residues" evidence="3">
    <location>
        <begin position="1"/>
        <end position="23"/>
    </location>
</feature>
<evidence type="ECO:0000313" key="5">
    <source>
        <dbReference type="EMBL" id="OMH85520.1"/>
    </source>
</evidence>
<evidence type="ECO:0000256" key="1">
    <source>
        <dbReference type="ARBA" id="ARBA00022884"/>
    </source>
</evidence>
<feature type="region of interest" description="Disordered" evidence="3">
    <location>
        <begin position="1"/>
        <end position="25"/>
    </location>
</feature>
<dbReference type="PANTHER" id="PTHR48025:SF20">
    <property type="entry name" value="TIA1 CYTOTOXIC GRANULE ASSOCIATED RNA BINDING PROTEIN"/>
    <property type="match status" value="1"/>
</dbReference>
<organism evidence="5 6">
    <name type="scientific">Zancudomyces culisetae</name>
    <name type="common">Gut fungus</name>
    <name type="synonym">Smittium culisetae</name>
    <dbReference type="NCBI Taxonomy" id="1213189"/>
    <lineage>
        <taxon>Eukaryota</taxon>
        <taxon>Fungi</taxon>
        <taxon>Fungi incertae sedis</taxon>
        <taxon>Zoopagomycota</taxon>
        <taxon>Kickxellomycotina</taxon>
        <taxon>Harpellomycetes</taxon>
        <taxon>Harpellales</taxon>
        <taxon>Legeriomycetaceae</taxon>
        <taxon>Zancudomyces</taxon>
    </lineage>
</organism>
<name>A0A1R1PX10_ZANCU</name>
<gene>
    <name evidence="5" type="ORF">AX774_g909</name>
</gene>
<dbReference type="InterPro" id="IPR012677">
    <property type="entry name" value="Nucleotide-bd_a/b_plait_sf"/>
</dbReference>
<dbReference type="AlphaFoldDB" id="A0A1R1PX10"/>
<dbReference type="PROSITE" id="PS50102">
    <property type="entry name" value="RRM"/>
    <property type="match status" value="3"/>
</dbReference>
<protein>
    <submittedName>
        <fullName evidence="5">Nucleolysin TIAR</fullName>
    </submittedName>
</protein>
<accession>A0A1R1PX10</accession>
<feature type="domain" description="RRM" evidence="4">
    <location>
        <begin position="229"/>
        <end position="301"/>
    </location>
</feature>
<dbReference type="SMART" id="SM00360">
    <property type="entry name" value="RRM"/>
    <property type="match status" value="3"/>
</dbReference>
<evidence type="ECO:0000256" key="3">
    <source>
        <dbReference type="SAM" id="MobiDB-lite"/>
    </source>
</evidence>
<dbReference type="GO" id="GO:0003729">
    <property type="term" value="F:mRNA binding"/>
    <property type="evidence" value="ECO:0007669"/>
    <property type="project" value="TreeGrafter"/>
</dbReference>
<dbReference type="Pfam" id="PF00076">
    <property type="entry name" value="RRM_1"/>
    <property type="match status" value="3"/>
</dbReference>
<dbReference type="SUPFAM" id="SSF54928">
    <property type="entry name" value="RNA-binding domain, RBD"/>
    <property type="match status" value="2"/>
</dbReference>
<evidence type="ECO:0000259" key="4">
    <source>
        <dbReference type="PROSITE" id="PS50102"/>
    </source>
</evidence>
<feature type="domain" description="RRM" evidence="4">
    <location>
        <begin position="137"/>
        <end position="215"/>
    </location>
</feature>
<keyword evidence="6" id="KW-1185">Reference proteome</keyword>
<proteinExistence type="predicted"/>
<dbReference type="InterPro" id="IPR050502">
    <property type="entry name" value="Euk_RNA-bind_prot"/>
</dbReference>
<feature type="domain" description="RRM" evidence="4">
    <location>
        <begin position="34"/>
        <end position="124"/>
    </location>
</feature>
<reference evidence="6" key="1">
    <citation type="submission" date="2017-01" db="EMBL/GenBank/DDBJ databases">
        <authorList>
            <person name="Wang Y."/>
            <person name="White M."/>
            <person name="Kvist S."/>
            <person name="Moncalvo J.-M."/>
        </authorList>
    </citation>
    <scope>NUCLEOTIDE SEQUENCE [LARGE SCALE GENOMIC DNA]</scope>
    <source>
        <strain evidence="6">COL-18-3</strain>
    </source>
</reference>
<dbReference type="OrthoDB" id="439808at2759"/>
<comment type="caution">
    <text evidence="5">The sequence shown here is derived from an EMBL/GenBank/DDBJ whole genome shotgun (WGS) entry which is preliminary data.</text>
</comment>
<sequence>MSSSEVTVQNNSIPETDPNSQNGFGEAVYDSASKTIYVGNLDTKADEALLTETFGNSFPVQSVKIFQNKKVRQVRFIRIELDPNSEICYAFVEFTNREDAETAISTMDGTQILDFPIKTKWAQSNNQNYIRRVPAFTKIFVGNLGPQMDNEGLAQLFSFAKSLRHAHVVIDKESGNSRGYGFVTFAEYRDARFAINKMNGAEVDSKQIRVNWATGKDAQTNGVRKVANSTLYCGDLDPSVTENQLSDLFSKFGTIMKINFYIDHGYAFVRMDNHYNASNAINNVNGLLLNGKNMKCSFAKIKQSKPLTQV</sequence>
<dbReference type="PANTHER" id="PTHR48025">
    <property type="entry name" value="OS02G0815200 PROTEIN"/>
    <property type="match status" value="1"/>
</dbReference>
<dbReference type="EMBL" id="LSSK01000073">
    <property type="protein sequence ID" value="OMH85520.1"/>
    <property type="molecule type" value="Genomic_DNA"/>
</dbReference>
<evidence type="ECO:0000256" key="2">
    <source>
        <dbReference type="PROSITE-ProRule" id="PRU00176"/>
    </source>
</evidence>
<evidence type="ECO:0000313" key="6">
    <source>
        <dbReference type="Proteomes" id="UP000188320"/>
    </source>
</evidence>
<dbReference type="InterPro" id="IPR035979">
    <property type="entry name" value="RBD_domain_sf"/>
</dbReference>
<dbReference type="InterPro" id="IPR000504">
    <property type="entry name" value="RRM_dom"/>
</dbReference>
<keyword evidence="1 2" id="KW-0694">RNA-binding</keyword>
<dbReference type="Gene3D" id="3.30.70.330">
    <property type="match status" value="3"/>
</dbReference>
<dbReference type="Proteomes" id="UP000188320">
    <property type="component" value="Unassembled WGS sequence"/>
</dbReference>